<sequence length="95" mass="10772">MRAVLCIFLVVLTVATAARFRSDGRPGCKTPEEMMRPWRHHLDPTKFWLCTHEGVSALPVKCSEGTAFSEEALVCVPWEEWIWTDTKLPPSLADD</sequence>
<gene>
    <name evidence="2" type="ORF">HERILL_LOCUS12922</name>
</gene>
<protein>
    <recommendedName>
        <fullName evidence="4">Chitin-binding type-2 domain-containing protein</fullName>
    </recommendedName>
</protein>
<evidence type="ECO:0000313" key="3">
    <source>
        <dbReference type="Proteomes" id="UP000594454"/>
    </source>
</evidence>
<accession>A0A7R8V1F3</accession>
<dbReference type="EMBL" id="LR899013">
    <property type="protein sequence ID" value="CAD7090442.1"/>
    <property type="molecule type" value="Genomic_DNA"/>
</dbReference>
<proteinExistence type="predicted"/>
<evidence type="ECO:0000313" key="2">
    <source>
        <dbReference type="EMBL" id="CAD7090442.1"/>
    </source>
</evidence>
<keyword evidence="3" id="KW-1185">Reference proteome</keyword>
<dbReference type="PANTHER" id="PTHR20987">
    <property type="entry name" value="CHITIN-BINDING TYPE-2 DOMAIN-CONTAINING PROTEIN-RELATED"/>
    <property type="match status" value="1"/>
</dbReference>
<feature type="chain" id="PRO_5031068778" description="Chitin-binding type-2 domain-containing protein" evidence="1">
    <location>
        <begin position="18"/>
        <end position="95"/>
    </location>
</feature>
<name>A0A7R8V1F3_HERIL</name>
<dbReference type="PANTHER" id="PTHR20987:SF0">
    <property type="entry name" value="CHITIN-BINDING TYPE-2 DOMAIN-CONTAINING PROTEIN-RELATED"/>
    <property type="match status" value="1"/>
</dbReference>
<dbReference type="SUPFAM" id="SSF57625">
    <property type="entry name" value="Invertebrate chitin-binding proteins"/>
    <property type="match status" value="1"/>
</dbReference>
<reference evidence="2 3" key="1">
    <citation type="submission" date="2020-11" db="EMBL/GenBank/DDBJ databases">
        <authorList>
            <person name="Wallbank WR R."/>
            <person name="Pardo Diaz C."/>
            <person name="Kozak K."/>
            <person name="Martin S."/>
            <person name="Jiggins C."/>
            <person name="Moest M."/>
            <person name="Warren A I."/>
            <person name="Generalovic N T."/>
            <person name="Byers J.R.P. K."/>
            <person name="Montejo-Kovacevich G."/>
            <person name="Yen C E."/>
        </authorList>
    </citation>
    <scope>NUCLEOTIDE SEQUENCE [LARGE SCALE GENOMIC DNA]</scope>
</reference>
<feature type="signal peptide" evidence="1">
    <location>
        <begin position="1"/>
        <end position="17"/>
    </location>
</feature>
<organism evidence="2 3">
    <name type="scientific">Hermetia illucens</name>
    <name type="common">Black soldier fly</name>
    <dbReference type="NCBI Taxonomy" id="343691"/>
    <lineage>
        <taxon>Eukaryota</taxon>
        <taxon>Metazoa</taxon>
        <taxon>Ecdysozoa</taxon>
        <taxon>Arthropoda</taxon>
        <taxon>Hexapoda</taxon>
        <taxon>Insecta</taxon>
        <taxon>Pterygota</taxon>
        <taxon>Neoptera</taxon>
        <taxon>Endopterygota</taxon>
        <taxon>Diptera</taxon>
        <taxon>Brachycera</taxon>
        <taxon>Stratiomyomorpha</taxon>
        <taxon>Stratiomyidae</taxon>
        <taxon>Hermetiinae</taxon>
        <taxon>Hermetia</taxon>
    </lineage>
</organism>
<dbReference type="GO" id="GO:0008061">
    <property type="term" value="F:chitin binding"/>
    <property type="evidence" value="ECO:0007669"/>
    <property type="project" value="InterPro"/>
</dbReference>
<evidence type="ECO:0008006" key="4">
    <source>
        <dbReference type="Google" id="ProtNLM"/>
    </source>
</evidence>
<dbReference type="AlphaFoldDB" id="A0A7R8V1F3"/>
<dbReference type="InterPro" id="IPR036508">
    <property type="entry name" value="Chitin-bd_dom_sf"/>
</dbReference>
<evidence type="ECO:0000256" key="1">
    <source>
        <dbReference type="SAM" id="SignalP"/>
    </source>
</evidence>
<dbReference type="Proteomes" id="UP000594454">
    <property type="component" value="Chromosome 5"/>
</dbReference>
<dbReference type="InParanoid" id="A0A7R8V1F3"/>
<keyword evidence="1" id="KW-0732">Signal</keyword>